<comment type="caution">
    <text evidence="1">The sequence shown here is derived from an EMBL/GenBank/DDBJ whole genome shotgun (WGS) entry which is preliminary data.</text>
</comment>
<dbReference type="EMBL" id="CM004389">
    <property type="protein sequence ID" value="KAG8657522.1"/>
    <property type="molecule type" value="Genomic_DNA"/>
</dbReference>
<sequence length="132" mass="15243">VLHGIAVARQAPQVSHRFFADDSYFFYRASKSEILATKDCLALYEVASRQKINFQKSTALFTRNISHAAQVHFSDMLHVPLVAVTNVRSYLGLPSLIGKKKNEIFRFEIDRVWRRMQGGKDITFLKLESKFY</sequence>
<protein>
    <submittedName>
        <fullName evidence="1">Uncharacterized protein</fullName>
    </submittedName>
</protein>
<accession>A0ACB7HY90</accession>
<proteinExistence type="predicted"/>
<keyword evidence="2" id="KW-1185">Reference proteome</keyword>
<dbReference type="Proteomes" id="UP000091857">
    <property type="component" value="Chromosome 3"/>
</dbReference>
<gene>
    <name evidence="1" type="ORF">MANES_03G074616v8</name>
</gene>
<feature type="non-terminal residue" evidence="1">
    <location>
        <position position="1"/>
    </location>
</feature>
<name>A0ACB7HY90_MANES</name>
<reference evidence="2" key="1">
    <citation type="journal article" date="2016" name="Nat. Biotechnol.">
        <title>Sequencing wild and cultivated cassava and related species reveals extensive interspecific hybridization and genetic diversity.</title>
        <authorList>
            <person name="Bredeson J.V."/>
            <person name="Lyons J.B."/>
            <person name="Prochnik S.E."/>
            <person name="Wu G.A."/>
            <person name="Ha C.M."/>
            <person name="Edsinger-Gonzales E."/>
            <person name="Grimwood J."/>
            <person name="Schmutz J."/>
            <person name="Rabbi I.Y."/>
            <person name="Egesi C."/>
            <person name="Nauluvula P."/>
            <person name="Lebot V."/>
            <person name="Ndunguru J."/>
            <person name="Mkamilo G."/>
            <person name="Bart R.S."/>
            <person name="Setter T.L."/>
            <person name="Gleadow R.M."/>
            <person name="Kulakow P."/>
            <person name="Ferguson M.E."/>
            <person name="Rounsley S."/>
            <person name="Rokhsar D.S."/>
        </authorList>
    </citation>
    <scope>NUCLEOTIDE SEQUENCE [LARGE SCALE GENOMIC DNA]</scope>
    <source>
        <strain evidence="2">cv. AM560-2</strain>
    </source>
</reference>
<evidence type="ECO:0000313" key="2">
    <source>
        <dbReference type="Proteomes" id="UP000091857"/>
    </source>
</evidence>
<evidence type="ECO:0000313" key="1">
    <source>
        <dbReference type="EMBL" id="KAG8657522.1"/>
    </source>
</evidence>
<organism evidence="1 2">
    <name type="scientific">Manihot esculenta</name>
    <name type="common">Cassava</name>
    <name type="synonym">Jatropha manihot</name>
    <dbReference type="NCBI Taxonomy" id="3983"/>
    <lineage>
        <taxon>Eukaryota</taxon>
        <taxon>Viridiplantae</taxon>
        <taxon>Streptophyta</taxon>
        <taxon>Embryophyta</taxon>
        <taxon>Tracheophyta</taxon>
        <taxon>Spermatophyta</taxon>
        <taxon>Magnoliopsida</taxon>
        <taxon>eudicotyledons</taxon>
        <taxon>Gunneridae</taxon>
        <taxon>Pentapetalae</taxon>
        <taxon>rosids</taxon>
        <taxon>fabids</taxon>
        <taxon>Malpighiales</taxon>
        <taxon>Euphorbiaceae</taxon>
        <taxon>Crotonoideae</taxon>
        <taxon>Manihoteae</taxon>
        <taxon>Manihot</taxon>
    </lineage>
</organism>